<dbReference type="PROSITE" id="PS50043">
    <property type="entry name" value="HTH_LUXR_2"/>
    <property type="match status" value="1"/>
</dbReference>
<dbReference type="GO" id="GO:0006355">
    <property type="term" value="P:regulation of DNA-templated transcription"/>
    <property type="evidence" value="ECO:0007669"/>
    <property type="project" value="InterPro"/>
</dbReference>
<dbReference type="EMBL" id="WOAD01000011">
    <property type="protein sequence ID" value="MUI36288.1"/>
    <property type="molecule type" value="Genomic_DNA"/>
</dbReference>
<dbReference type="eggNOG" id="COG2197">
    <property type="taxonomic scope" value="Bacteria"/>
</dbReference>
<dbReference type="Proteomes" id="UP000284767">
    <property type="component" value="Unassembled WGS sequence"/>
</dbReference>
<reference evidence="8 13" key="3">
    <citation type="submission" date="2017-05" db="EMBL/GenBank/DDBJ databases">
        <authorList>
            <person name="Song R."/>
            <person name="Chenine A.L."/>
            <person name="Ruprecht R.M."/>
        </authorList>
    </citation>
    <scope>NUCLEOTIDE SEQUENCE [LARGE SCALE GENOMIC DNA]</scope>
    <source>
        <strain evidence="8 13">S567_C10_BS</strain>
    </source>
</reference>
<evidence type="ECO:0000313" key="11">
    <source>
        <dbReference type="EMBL" id="WOS79254.1"/>
    </source>
</evidence>
<dbReference type="PANTHER" id="PTHR43214:SF38">
    <property type="entry name" value="NITRATE_NITRITE RESPONSE REGULATOR PROTEIN NARL"/>
    <property type="match status" value="1"/>
</dbReference>
<dbReference type="CDD" id="cd06170">
    <property type="entry name" value="LuxR_C_like"/>
    <property type="match status" value="1"/>
</dbReference>
<dbReference type="Proteomes" id="UP000194857">
    <property type="component" value="Unassembled WGS sequence"/>
</dbReference>
<dbReference type="Pfam" id="PF00072">
    <property type="entry name" value="Response_reg"/>
    <property type="match status" value="1"/>
</dbReference>
<dbReference type="SMR" id="A0A069Q3K2"/>
<dbReference type="Gene3D" id="3.40.50.2300">
    <property type="match status" value="1"/>
</dbReference>
<dbReference type="OMA" id="DICIMDI"/>
<evidence type="ECO:0000313" key="9">
    <source>
        <dbReference type="EMBL" id="RMS52355.1"/>
    </source>
</evidence>
<feature type="domain" description="HTH luxR-type" evidence="3">
    <location>
        <begin position="152"/>
        <end position="217"/>
    </location>
</feature>
<dbReference type="Proteomes" id="UP000433532">
    <property type="component" value="Unassembled WGS sequence"/>
</dbReference>
<reference evidence="10 15" key="4">
    <citation type="submission" date="2017-08" db="EMBL/GenBank/DDBJ databases">
        <authorList>
            <person name="Feschi L."/>
            <person name="Jeukens J."/>
            <person name="Emond-Rheault J.-G."/>
            <person name="Kukavica-Ibrulj I."/>
            <person name="Boyle B."/>
            <person name="Levesque R.C."/>
        </authorList>
    </citation>
    <scope>NUCLEOTIDE SEQUENCE [LARGE SCALE GENOMIC DNA]</scope>
    <source>
        <strain evidence="10 15">PA-W36</strain>
    </source>
</reference>
<gene>
    <name evidence="5" type="primary">narL</name>
    <name evidence="9" type="ORF">ALP65_03100</name>
    <name evidence="8" type="ORF">CAZ10_29370</name>
    <name evidence="6" type="ORF">GNQ48_14845</name>
    <name evidence="7" type="ORF">GUL26_00730</name>
    <name evidence="10" type="ORF">IPC1295_14010</name>
    <name evidence="11" type="ORF">L4V69_08960</name>
    <name evidence="5" type="ORF">PAERUG_P19_London_7_VIM_2_05_10_06653</name>
</gene>
<reference evidence="5" key="1">
    <citation type="submission" date="2015-06" db="EMBL/GenBank/DDBJ databases">
        <authorList>
            <person name="Radhakrishnan R."/>
            <person name="Underwood A."/>
            <person name="Al-Shahib A."/>
        </authorList>
    </citation>
    <scope>NUCLEOTIDE SEQUENCE</scope>
    <source>
        <strain evidence="5">P19_London_7_VIM_2_05_10</strain>
    </source>
</reference>
<organism evidence="10 15">
    <name type="scientific">Pseudomonas aeruginosa</name>
    <dbReference type="NCBI Taxonomy" id="287"/>
    <lineage>
        <taxon>Bacteria</taxon>
        <taxon>Pseudomonadati</taxon>
        <taxon>Pseudomonadota</taxon>
        <taxon>Gammaproteobacteria</taxon>
        <taxon>Pseudomonadales</taxon>
        <taxon>Pseudomonadaceae</taxon>
        <taxon>Pseudomonas</taxon>
    </lineage>
</organism>
<dbReference type="Proteomes" id="UP000270834">
    <property type="component" value="Unassembled WGS sequence"/>
</dbReference>
<sequence>MTDMPATADEPVRLLLVDDHPMMRKGVAQLLELEDDLSVVGEAGSGEEALRLAAELDPDMILLDLNMKGMNGLDTLRALREAGVDARIVVFTVSDDKGDVVNVLRAGADGYLLKDMEPERLLEHIRQAATGQMTLSPQLTQILAQALRGDDRSKSLDELTERERQILRQIAHGYSNKMIARKLDITEGTVKVHVKRVLHKLGMRSRVEAAVWAVENDLV</sequence>
<dbReference type="SUPFAM" id="SSF46894">
    <property type="entry name" value="C-terminal effector domain of the bipartite response regulators"/>
    <property type="match status" value="1"/>
</dbReference>
<evidence type="ECO:0000313" key="14">
    <source>
        <dbReference type="Proteomes" id="UP000270834"/>
    </source>
</evidence>
<dbReference type="KEGG" id="paeb:NCGM1900_1095"/>
<dbReference type="EMBL" id="NFFZ01000021">
    <property type="protein sequence ID" value="OTI56544.1"/>
    <property type="molecule type" value="Genomic_DNA"/>
</dbReference>
<dbReference type="Proteomes" id="UP000045039">
    <property type="component" value="Unassembled WGS sequence"/>
</dbReference>
<dbReference type="InterPro" id="IPR016032">
    <property type="entry name" value="Sig_transdc_resp-reg_C-effctor"/>
</dbReference>
<evidence type="ECO:0000313" key="7">
    <source>
        <dbReference type="EMBL" id="MZZ10760.1"/>
    </source>
</evidence>
<dbReference type="SMART" id="SM00448">
    <property type="entry name" value="REC"/>
    <property type="match status" value="1"/>
</dbReference>
<reference evidence="6 16" key="7">
    <citation type="submission" date="2019-11" db="EMBL/GenBank/DDBJ databases">
        <title>Genomes of ocular Pseudomonas aeruginosa isolates.</title>
        <authorList>
            <person name="Khan M."/>
            <person name="Rice S.A."/>
            <person name="Willcox M.D.P."/>
            <person name="Stapleton F."/>
        </authorList>
    </citation>
    <scope>NUCLEOTIDE SEQUENCE [LARGE SCALE GENOMIC DNA]</scope>
    <source>
        <strain evidence="6 16">PA221</strain>
    </source>
</reference>
<dbReference type="InterPro" id="IPR001789">
    <property type="entry name" value="Sig_transdc_resp-reg_receiver"/>
</dbReference>
<dbReference type="EMBL" id="NSNE01000007">
    <property type="protein sequence ID" value="RPM16262.1"/>
    <property type="molecule type" value="Genomic_DNA"/>
</dbReference>
<dbReference type="PROSITE" id="PS50110">
    <property type="entry name" value="RESPONSE_REGULATORY"/>
    <property type="match status" value="1"/>
</dbReference>
<reference evidence="12" key="2">
    <citation type="submission" date="2015-06" db="EMBL/GenBank/DDBJ databases">
        <authorList>
            <person name="Radhakrishnan Rajesh"/>
            <person name="Underwood Anthony"/>
            <person name="Al-Shahib Ali"/>
        </authorList>
    </citation>
    <scope>NUCLEOTIDE SEQUENCE [LARGE SCALE GENOMIC DNA]</scope>
    <source>
        <strain evidence="12">P19_London_7_VIM_2_05_10</strain>
    </source>
</reference>
<dbReference type="Pfam" id="PF00196">
    <property type="entry name" value="GerE"/>
    <property type="match status" value="1"/>
</dbReference>
<dbReference type="GO" id="GO:0000160">
    <property type="term" value="P:phosphorelay signal transduction system"/>
    <property type="evidence" value="ECO:0007669"/>
    <property type="project" value="InterPro"/>
</dbReference>
<accession>A0A069Q3K2</accession>
<feature type="modified residue" description="4-aspartylphosphate" evidence="2">
    <location>
        <position position="64"/>
    </location>
</feature>
<reference evidence="11" key="9">
    <citation type="submission" date="2023-06" db="EMBL/GenBank/DDBJ databases">
        <authorList>
            <consortium name="Clinical and Environmental Microbiology Branch: Whole genome sequencing antimicrobial resistance pathogens in the healthcare setting"/>
        </authorList>
    </citation>
    <scope>NUCLEOTIDE SEQUENCE</scope>
    <source>
        <strain evidence="11">2021CK-01020</strain>
    </source>
</reference>
<evidence type="ECO:0000259" key="4">
    <source>
        <dbReference type="PROSITE" id="PS50110"/>
    </source>
</evidence>
<keyword evidence="2" id="KW-0597">Phosphoprotein</keyword>
<evidence type="ECO:0000256" key="1">
    <source>
        <dbReference type="ARBA" id="ARBA00023125"/>
    </source>
</evidence>
<evidence type="ECO:0000313" key="15">
    <source>
        <dbReference type="Proteomes" id="UP000284767"/>
    </source>
</evidence>
<accession>A0A1S1BTT6</accession>
<protein>
    <submittedName>
        <fullName evidence="8">DNA-binding response regulator</fullName>
    </submittedName>
    <submittedName>
        <fullName evidence="5">Nitrate/nitrite response regulator protein NarL</fullName>
    </submittedName>
    <submittedName>
        <fullName evidence="10">Two-component system response regulator NarL</fullName>
    </submittedName>
</protein>
<evidence type="ECO:0000313" key="16">
    <source>
        <dbReference type="Proteomes" id="UP000433532"/>
    </source>
</evidence>
<dbReference type="PRINTS" id="PR00038">
    <property type="entry name" value="HTHLUXR"/>
</dbReference>
<dbReference type="SUPFAM" id="SSF52172">
    <property type="entry name" value="CheY-like"/>
    <property type="match status" value="1"/>
</dbReference>
<evidence type="ECO:0000256" key="2">
    <source>
        <dbReference type="PROSITE-ProRule" id="PRU00169"/>
    </source>
</evidence>
<name>A0A069Q3K2_PSEAI</name>
<reference evidence="9 14" key="5">
    <citation type="submission" date="2018-08" db="EMBL/GenBank/DDBJ databases">
        <title>Recombination of ecologically and evolutionarily significant loci maintains genetic cohesion in the Pseudomonas syringae species complex.</title>
        <authorList>
            <person name="Dillon M."/>
            <person name="Thakur S."/>
            <person name="Almeida R.N.D."/>
            <person name="Weir B.S."/>
            <person name="Guttman D.S."/>
        </authorList>
    </citation>
    <scope>NUCLEOTIDE SEQUENCE [LARGE SCALE GENOMIC DNA]</scope>
    <source>
        <strain evidence="9 14">ICMP 7846</strain>
    </source>
</reference>
<dbReference type="GO" id="GO:0003677">
    <property type="term" value="F:DNA binding"/>
    <property type="evidence" value="ECO:0007669"/>
    <property type="project" value="UniProtKB-KW"/>
</dbReference>
<dbReference type="EMBL" id="RBSQ01000791">
    <property type="protein sequence ID" value="RMS52355.1"/>
    <property type="molecule type" value="Genomic_DNA"/>
</dbReference>
<evidence type="ECO:0000313" key="13">
    <source>
        <dbReference type="Proteomes" id="UP000194857"/>
    </source>
</evidence>
<reference evidence="7" key="8">
    <citation type="submission" date="2020-01" db="EMBL/GenBank/DDBJ databases">
        <title>Bacteria Cultured from War Wounds Associated with the Conflict in Eastern Ukraine.</title>
        <authorList>
            <person name="Snesrud E."/>
            <person name="Galac M.R."/>
            <person name="Mc Gann P."/>
            <person name="Valentine K."/>
            <person name="Viacheslav K."/>
        </authorList>
    </citation>
    <scope>NUCLEOTIDE SEQUENCE</scope>
    <source>
        <strain evidence="7">VNMU148</strain>
    </source>
</reference>
<dbReference type="EMBL" id="CVVU01000269">
    <property type="protein sequence ID" value="CRQ07999.1"/>
    <property type="molecule type" value="Genomic_DNA"/>
</dbReference>
<evidence type="ECO:0000313" key="5">
    <source>
        <dbReference type="EMBL" id="CRQ07999.1"/>
    </source>
</evidence>
<dbReference type="SMART" id="SM00421">
    <property type="entry name" value="HTH_LUXR"/>
    <property type="match status" value="1"/>
</dbReference>
<dbReference type="EMBL" id="WXZT01000001">
    <property type="protein sequence ID" value="MZZ10760.1"/>
    <property type="molecule type" value="Genomic_DNA"/>
</dbReference>
<evidence type="ECO:0000259" key="3">
    <source>
        <dbReference type="PROSITE" id="PS50043"/>
    </source>
</evidence>
<evidence type="ECO:0000313" key="10">
    <source>
        <dbReference type="EMBL" id="RPM16262.1"/>
    </source>
</evidence>
<dbReference type="InterPro" id="IPR011006">
    <property type="entry name" value="CheY-like_superfamily"/>
</dbReference>
<dbReference type="Proteomes" id="UP000644192">
    <property type="component" value="Unassembled WGS sequence"/>
</dbReference>
<dbReference type="AlphaFoldDB" id="A0A069Q3K2"/>
<reference evidence="10 15" key="6">
    <citation type="submission" date="2019-01" db="EMBL/GenBank/DDBJ databases">
        <title>The Pseudomonas aeruginosa pan-genome provides new insights on its population structure, horizontal gene transfer and pathogenicity.</title>
        <authorList>
            <person name="Freschi L."/>
            <person name="Vincent A.T."/>
            <person name="Jeukens J."/>
            <person name="Emond-Rheault J.-G."/>
            <person name="Kukavica-Ibrulj I."/>
            <person name="Dupont M.-J."/>
            <person name="Charette S.J."/>
            <person name="Boyle B."/>
            <person name="Levesque R.C."/>
        </authorList>
    </citation>
    <scope>NUCLEOTIDE SEQUENCE [LARGE SCALE GENOMIC DNA]</scope>
    <source>
        <strain evidence="10 15">PA-W36</strain>
    </source>
</reference>
<dbReference type="PROSITE" id="PS00622">
    <property type="entry name" value="HTH_LUXR_1"/>
    <property type="match status" value="1"/>
</dbReference>
<keyword evidence="1 8" id="KW-0238">DNA-binding</keyword>
<dbReference type="InterPro" id="IPR039420">
    <property type="entry name" value="WalR-like"/>
</dbReference>
<dbReference type="EMBL" id="CP136986">
    <property type="protein sequence ID" value="WOS79254.1"/>
    <property type="molecule type" value="Genomic_DNA"/>
</dbReference>
<dbReference type="CDD" id="cd19931">
    <property type="entry name" value="REC_NarL"/>
    <property type="match status" value="1"/>
</dbReference>
<proteinExistence type="predicted"/>
<dbReference type="NCBIfam" id="NF007935">
    <property type="entry name" value="PRK10651.1"/>
    <property type="match status" value="1"/>
</dbReference>
<dbReference type="InterPro" id="IPR000792">
    <property type="entry name" value="Tscrpt_reg_LuxR_C"/>
</dbReference>
<dbReference type="Proteomes" id="UP001297540">
    <property type="component" value="Chromosome"/>
</dbReference>
<feature type="domain" description="Response regulatory" evidence="4">
    <location>
        <begin position="13"/>
        <end position="129"/>
    </location>
</feature>
<reference evidence="11" key="10">
    <citation type="submission" date="2023-10" db="EMBL/GenBank/DDBJ databases">
        <title>Pathogen: clinical or host-associated sample.</title>
        <authorList>
            <person name="Hergert J."/>
            <person name="Casey R."/>
            <person name="Wagner J."/>
            <person name="Young E.L."/>
            <person name="Oakeson K.F."/>
        </authorList>
    </citation>
    <scope>NUCLEOTIDE SEQUENCE</scope>
    <source>
        <strain evidence="11">2021CK-01020</strain>
    </source>
</reference>
<dbReference type="PANTHER" id="PTHR43214">
    <property type="entry name" value="TWO-COMPONENT RESPONSE REGULATOR"/>
    <property type="match status" value="1"/>
</dbReference>
<evidence type="ECO:0000313" key="6">
    <source>
        <dbReference type="EMBL" id="MUI36288.1"/>
    </source>
</evidence>
<dbReference type="RefSeq" id="WP_003092968.1">
    <property type="nucleotide sequence ID" value="NZ_AP014622.1"/>
</dbReference>
<evidence type="ECO:0000313" key="12">
    <source>
        <dbReference type="Proteomes" id="UP000045039"/>
    </source>
</evidence>
<evidence type="ECO:0000313" key="8">
    <source>
        <dbReference type="EMBL" id="OTI56544.1"/>
    </source>
</evidence>